<dbReference type="EMBL" id="LZLQ01000078">
    <property type="protein sequence ID" value="OBK15868.1"/>
    <property type="molecule type" value="Genomic_DNA"/>
</dbReference>
<dbReference type="Proteomes" id="UP000093629">
    <property type="component" value="Unassembled WGS sequence"/>
</dbReference>
<gene>
    <name evidence="2" type="ORF">A5636_00350</name>
</gene>
<comment type="caution">
    <text evidence="2">The sequence shown here is derived from an EMBL/GenBank/DDBJ whole genome shotgun (WGS) entry which is preliminary data.</text>
</comment>
<dbReference type="AlphaFoldDB" id="A0A1A3N151"/>
<sequence>MADDELDSLYWAPPQEFTAERTRLAKAAKGRADAAAAKQISAARRPTTAAWVVNRLAIGHPDAVSRMAELGDSLRDAHSAMDGVQIRELSTRQHRLINGLTRVAFDAAELKNPSAGVRDDVAGTLQAAIADPEVRARLGRLAKAEQWSGFGDFGDAAAVSTATRSSEPKSPPKAKPDKPDKRDKDAGAARRQREKLTAALAAAERAEAKADRVLSEQQDRRDAARQRRDEALQNLRAAERELSAEEGRYQAAQERSQAAAEATEQARARLKQG</sequence>
<evidence type="ECO:0000313" key="2">
    <source>
        <dbReference type="EMBL" id="OBK15868.1"/>
    </source>
</evidence>
<dbReference type="RefSeq" id="WP_065158772.1">
    <property type="nucleotide sequence ID" value="NZ_LZLQ01000078.1"/>
</dbReference>
<accession>A0A1A3N151</accession>
<feature type="compositionally biased region" description="Basic and acidic residues" evidence="1">
    <location>
        <begin position="204"/>
        <end position="248"/>
    </location>
</feature>
<proteinExistence type="predicted"/>
<reference evidence="2 3" key="1">
    <citation type="submission" date="2016-06" db="EMBL/GenBank/DDBJ databases">
        <authorList>
            <person name="Kjaerup R.B."/>
            <person name="Dalgaard T.S."/>
            <person name="Juul-Madsen H.R."/>
        </authorList>
    </citation>
    <scope>NUCLEOTIDE SEQUENCE [LARGE SCALE GENOMIC DNA]</scope>
    <source>
        <strain evidence="2 3">1245139.5</strain>
    </source>
</reference>
<organism evidence="2 3">
    <name type="scientific">Mycobacterium asiaticum</name>
    <dbReference type="NCBI Taxonomy" id="1790"/>
    <lineage>
        <taxon>Bacteria</taxon>
        <taxon>Bacillati</taxon>
        <taxon>Actinomycetota</taxon>
        <taxon>Actinomycetes</taxon>
        <taxon>Mycobacteriales</taxon>
        <taxon>Mycobacteriaceae</taxon>
        <taxon>Mycobacterium</taxon>
    </lineage>
</organism>
<protein>
    <submittedName>
        <fullName evidence="2">Uncharacterized protein</fullName>
    </submittedName>
</protein>
<evidence type="ECO:0000313" key="3">
    <source>
        <dbReference type="Proteomes" id="UP000093629"/>
    </source>
</evidence>
<dbReference type="OrthoDB" id="3541690at2"/>
<keyword evidence="3" id="KW-1185">Reference proteome</keyword>
<evidence type="ECO:0000256" key="1">
    <source>
        <dbReference type="SAM" id="MobiDB-lite"/>
    </source>
</evidence>
<feature type="compositionally biased region" description="Low complexity" evidence="1">
    <location>
        <begin position="250"/>
        <end position="265"/>
    </location>
</feature>
<name>A0A1A3N151_MYCAS</name>
<feature type="region of interest" description="Disordered" evidence="1">
    <location>
        <begin position="159"/>
        <end position="273"/>
    </location>
</feature>
<feature type="compositionally biased region" description="Basic and acidic residues" evidence="1">
    <location>
        <begin position="174"/>
        <end position="188"/>
    </location>
</feature>